<feature type="site" description="Positions MEP for the nucleophilic attack" evidence="7">
    <location>
        <position position="211"/>
    </location>
</feature>
<sequence length="228" mass="23805">MNSAIIVAAGQGTRFGGNLAKQYQPLAGKPLLCHTLNAVCACKTIDTVVLVVADAERDYCRTHVLPHVTAACDIHMASGGAERQASVLNGLAAVGGGADDVVLIHDGVRPFVTCDLMNACLTGLADADGCMAAIPAADTLAAVTPDHVADRIVDRNGVWQVQTPQAFRYGVIVEAHRTAVTRGWRVTDDASLLLRLGKKVRVVTGSSGNIKITTPDDMALAQALAEVL</sequence>
<dbReference type="InterPro" id="IPR034683">
    <property type="entry name" value="IspD/TarI"/>
</dbReference>
<name>A8ZUB9_DESOH</name>
<dbReference type="FunFam" id="3.90.550.10:FF:000003">
    <property type="entry name" value="2-C-methyl-D-erythritol 4-phosphate cytidylyltransferase"/>
    <property type="match status" value="1"/>
</dbReference>
<dbReference type="NCBIfam" id="TIGR00453">
    <property type="entry name" value="ispD"/>
    <property type="match status" value="1"/>
</dbReference>
<evidence type="ECO:0000256" key="1">
    <source>
        <dbReference type="ARBA" id="ARBA00001282"/>
    </source>
</evidence>
<keyword evidence="6 7" id="KW-0414">Isoprene biosynthesis</keyword>
<dbReference type="CDD" id="cd02516">
    <property type="entry name" value="CDP-ME_synthetase"/>
    <property type="match status" value="1"/>
</dbReference>
<dbReference type="UniPathway" id="UPA00056">
    <property type="reaction ID" value="UER00093"/>
</dbReference>
<comment type="catalytic activity">
    <reaction evidence="1 7">
        <text>2-C-methyl-D-erythritol 4-phosphate + CTP + H(+) = 4-CDP-2-C-methyl-D-erythritol + diphosphate</text>
        <dbReference type="Rhea" id="RHEA:13429"/>
        <dbReference type="ChEBI" id="CHEBI:15378"/>
        <dbReference type="ChEBI" id="CHEBI:33019"/>
        <dbReference type="ChEBI" id="CHEBI:37563"/>
        <dbReference type="ChEBI" id="CHEBI:57823"/>
        <dbReference type="ChEBI" id="CHEBI:58262"/>
        <dbReference type="EC" id="2.7.7.60"/>
    </reaction>
</comment>
<dbReference type="STRING" id="96561.Dole_2147"/>
<evidence type="ECO:0000256" key="2">
    <source>
        <dbReference type="ARBA" id="ARBA00004787"/>
    </source>
</evidence>
<evidence type="ECO:0000256" key="3">
    <source>
        <dbReference type="ARBA" id="ARBA00009789"/>
    </source>
</evidence>
<dbReference type="EMBL" id="CP000859">
    <property type="protein sequence ID" value="ABW67951.1"/>
    <property type="molecule type" value="Genomic_DNA"/>
</dbReference>
<protein>
    <recommendedName>
        <fullName evidence="7">2-C-methyl-D-erythritol 4-phosphate cytidylyltransferase</fullName>
        <ecNumber evidence="7">2.7.7.60</ecNumber>
    </recommendedName>
    <alternativeName>
        <fullName evidence="7">4-diphosphocytidyl-2C-methyl-D-erythritol synthase</fullName>
    </alternativeName>
    <alternativeName>
        <fullName evidence="7">MEP cytidylyltransferase</fullName>
        <shortName evidence="7">MCT</shortName>
    </alternativeName>
</protein>
<feature type="site" description="Transition state stabilizer" evidence="7">
    <location>
        <position position="14"/>
    </location>
</feature>
<dbReference type="KEGG" id="dol:Dole_2147"/>
<evidence type="ECO:0000256" key="7">
    <source>
        <dbReference type="HAMAP-Rule" id="MF_00108"/>
    </source>
</evidence>
<keyword evidence="4 7" id="KW-0808">Transferase</keyword>
<evidence type="ECO:0000256" key="6">
    <source>
        <dbReference type="ARBA" id="ARBA00023229"/>
    </source>
</evidence>
<keyword evidence="5 7" id="KW-0548">Nucleotidyltransferase</keyword>
<keyword evidence="9" id="KW-1185">Reference proteome</keyword>
<dbReference type="Pfam" id="PF01128">
    <property type="entry name" value="IspD"/>
    <property type="match status" value="1"/>
</dbReference>
<dbReference type="HOGENOM" id="CLU_061281_2_2_7"/>
<evidence type="ECO:0000313" key="8">
    <source>
        <dbReference type="EMBL" id="ABW67951.1"/>
    </source>
</evidence>
<dbReference type="AlphaFoldDB" id="A8ZUB9"/>
<dbReference type="Gene3D" id="3.90.550.10">
    <property type="entry name" value="Spore Coat Polysaccharide Biosynthesis Protein SpsA, Chain A"/>
    <property type="match status" value="1"/>
</dbReference>
<dbReference type="InterPro" id="IPR001228">
    <property type="entry name" value="IspD"/>
</dbReference>
<gene>
    <name evidence="7" type="primary">ispD</name>
    <name evidence="8" type="ordered locus">Dole_2147</name>
</gene>
<proteinExistence type="inferred from homology"/>
<evidence type="ECO:0000313" key="9">
    <source>
        <dbReference type="Proteomes" id="UP000008561"/>
    </source>
</evidence>
<comment type="pathway">
    <text evidence="2 7">Isoprenoid biosynthesis; isopentenyl diphosphate biosynthesis via DXP pathway; isopentenyl diphosphate from 1-deoxy-D-xylulose 5-phosphate: step 2/6.</text>
</comment>
<dbReference type="OrthoDB" id="9804336at2"/>
<feature type="site" description="Positions MEP for the nucleophilic attack" evidence="7">
    <location>
        <position position="155"/>
    </location>
</feature>
<dbReference type="GO" id="GO:0050518">
    <property type="term" value="F:2-C-methyl-D-erythritol 4-phosphate cytidylyltransferase activity"/>
    <property type="evidence" value="ECO:0007669"/>
    <property type="project" value="UniProtKB-UniRule"/>
</dbReference>
<dbReference type="eggNOG" id="COG1211">
    <property type="taxonomic scope" value="Bacteria"/>
</dbReference>
<dbReference type="PROSITE" id="PS01295">
    <property type="entry name" value="ISPD"/>
    <property type="match status" value="1"/>
</dbReference>
<dbReference type="HAMAP" id="MF_00108">
    <property type="entry name" value="IspD"/>
    <property type="match status" value="1"/>
</dbReference>
<dbReference type="SUPFAM" id="SSF53448">
    <property type="entry name" value="Nucleotide-diphospho-sugar transferases"/>
    <property type="match status" value="1"/>
</dbReference>
<dbReference type="RefSeq" id="WP_012175563.1">
    <property type="nucleotide sequence ID" value="NC_009943.1"/>
</dbReference>
<comment type="function">
    <text evidence="7">Catalyzes the formation of 4-diphosphocytidyl-2-C-methyl-D-erythritol from CTP and 2-C-methyl-D-erythritol 4-phosphate (MEP).</text>
</comment>
<dbReference type="InterPro" id="IPR018294">
    <property type="entry name" value="ISPD_synthase_CS"/>
</dbReference>
<dbReference type="Proteomes" id="UP000008561">
    <property type="component" value="Chromosome"/>
</dbReference>
<reference evidence="8 9" key="1">
    <citation type="submission" date="2007-10" db="EMBL/GenBank/DDBJ databases">
        <title>Complete sequence of Desulfococcus oleovorans Hxd3.</title>
        <authorList>
            <consortium name="US DOE Joint Genome Institute"/>
            <person name="Copeland A."/>
            <person name="Lucas S."/>
            <person name="Lapidus A."/>
            <person name="Barry K."/>
            <person name="Glavina del Rio T."/>
            <person name="Dalin E."/>
            <person name="Tice H."/>
            <person name="Pitluck S."/>
            <person name="Kiss H."/>
            <person name="Brettin T."/>
            <person name="Bruce D."/>
            <person name="Detter J.C."/>
            <person name="Han C."/>
            <person name="Schmutz J."/>
            <person name="Larimer F."/>
            <person name="Land M."/>
            <person name="Hauser L."/>
            <person name="Kyrpides N."/>
            <person name="Kim E."/>
            <person name="Wawrik B."/>
            <person name="Richardson P."/>
        </authorList>
    </citation>
    <scope>NUCLEOTIDE SEQUENCE [LARGE SCALE GENOMIC DNA]</scope>
    <source>
        <strain evidence="9">DSM 6200 / JCM 39069 / Hxd3</strain>
    </source>
</reference>
<feature type="site" description="Transition state stabilizer" evidence="7">
    <location>
        <position position="21"/>
    </location>
</feature>
<dbReference type="PANTHER" id="PTHR32125">
    <property type="entry name" value="2-C-METHYL-D-ERYTHRITOL 4-PHOSPHATE CYTIDYLYLTRANSFERASE, CHLOROPLASTIC"/>
    <property type="match status" value="1"/>
</dbReference>
<dbReference type="PANTHER" id="PTHR32125:SF4">
    <property type="entry name" value="2-C-METHYL-D-ERYTHRITOL 4-PHOSPHATE CYTIDYLYLTRANSFERASE, CHLOROPLASTIC"/>
    <property type="match status" value="1"/>
</dbReference>
<dbReference type="InterPro" id="IPR050088">
    <property type="entry name" value="IspD/TarI_cytidylyltransf_bact"/>
</dbReference>
<evidence type="ECO:0000256" key="4">
    <source>
        <dbReference type="ARBA" id="ARBA00022679"/>
    </source>
</evidence>
<accession>A8ZUB9</accession>
<organism evidence="8 9">
    <name type="scientific">Desulfosudis oleivorans (strain DSM 6200 / JCM 39069 / Hxd3)</name>
    <name type="common">Desulfococcus oleovorans</name>
    <dbReference type="NCBI Taxonomy" id="96561"/>
    <lineage>
        <taxon>Bacteria</taxon>
        <taxon>Pseudomonadati</taxon>
        <taxon>Thermodesulfobacteriota</taxon>
        <taxon>Desulfobacteria</taxon>
        <taxon>Desulfobacterales</taxon>
        <taxon>Desulfosudaceae</taxon>
        <taxon>Desulfosudis</taxon>
    </lineage>
</organism>
<dbReference type="GO" id="GO:0019288">
    <property type="term" value="P:isopentenyl diphosphate biosynthetic process, methylerythritol 4-phosphate pathway"/>
    <property type="evidence" value="ECO:0007669"/>
    <property type="project" value="UniProtKB-UniRule"/>
</dbReference>
<evidence type="ECO:0000256" key="5">
    <source>
        <dbReference type="ARBA" id="ARBA00022695"/>
    </source>
</evidence>
<comment type="similarity">
    <text evidence="3 7">Belongs to the IspD/TarI cytidylyltransferase family. IspD subfamily.</text>
</comment>
<dbReference type="EC" id="2.7.7.60" evidence="7"/>
<dbReference type="InterPro" id="IPR029044">
    <property type="entry name" value="Nucleotide-diphossugar_trans"/>
</dbReference>